<dbReference type="PANTHER" id="PTHR45586">
    <property type="entry name" value="TPR REPEAT-CONTAINING PROTEIN PA4667"/>
    <property type="match status" value="1"/>
</dbReference>
<keyword evidence="1" id="KW-0677">Repeat</keyword>
<dbReference type="InterPro" id="IPR011990">
    <property type="entry name" value="TPR-like_helical_dom_sf"/>
</dbReference>
<evidence type="ECO:0000313" key="5">
    <source>
        <dbReference type="Proteomes" id="UP000051783"/>
    </source>
</evidence>
<dbReference type="AlphaFoldDB" id="A0A0R2M3G0"/>
<dbReference type="OrthoDB" id="2080803at2"/>
<keyword evidence="5" id="KW-1185">Reference proteome</keyword>
<dbReference type="SMART" id="SM00028">
    <property type="entry name" value="TPR"/>
    <property type="match status" value="6"/>
</dbReference>
<accession>A0A0R2M3G0</accession>
<dbReference type="SUPFAM" id="SSF48452">
    <property type="entry name" value="TPR-like"/>
    <property type="match status" value="2"/>
</dbReference>
<evidence type="ECO:0000313" key="4">
    <source>
        <dbReference type="EMBL" id="KRO08616.1"/>
    </source>
</evidence>
<name>A0A0R2M3G0_9LACO</name>
<reference evidence="4 5" key="1">
    <citation type="journal article" date="2015" name="Genome Announc.">
        <title>Expanding the biotechnology potential of lactobacilli through comparative genomics of 213 strains and associated genera.</title>
        <authorList>
            <person name="Sun Z."/>
            <person name="Harris H.M."/>
            <person name="McCann A."/>
            <person name="Guo C."/>
            <person name="Argimon S."/>
            <person name="Zhang W."/>
            <person name="Yang X."/>
            <person name="Jeffery I.B."/>
            <person name="Cooney J.C."/>
            <person name="Kagawa T.F."/>
            <person name="Liu W."/>
            <person name="Song Y."/>
            <person name="Salvetti E."/>
            <person name="Wrobel A."/>
            <person name="Rasinkangas P."/>
            <person name="Parkhill J."/>
            <person name="Rea M.C."/>
            <person name="O'Sullivan O."/>
            <person name="Ritari J."/>
            <person name="Douillard F.P."/>
            <person name="Paul Ross R."/>
            <person name="Yang R."/>
            <person name="Briner A.E."/>
            <person name="Felis G.E."/>
            <person name="de Vos W.M."/>
            <person name="Barrangou R."/>
            <person name="Klaenhammer T.R."/>
            <person name="Caufield P.W."/>
            <person name="Cui Y."/>
            <person name="Zhang H."/>
            <person name="O'Toole P.W."/>
        </authorList>
    </citation>
    <scope>NUCLEOTIDE SEQUENCE [LARGE SCALE GENOMIC DNA]</scope>
    <source>
        <strain evidence="4 5">LMG 26013</strain>
    </source>
</reference>
<proteinExistence type="predicted"/>
<evidence type="ECO:0000256" key="2">
    <source>
        <dbReference type="ARBA" id="ARBA00022803"/>
    </source>
</evidence>
<dbReference type="STRING" id="942150.IV64_GL000708"/>
<dbReference type="PATRIC" id="fig|942150.3.peg.725"/>
<keyword evidence="2 3" id="KW-0802">TPR repeat</keyword>
<sequence>MSYSEKMLAALSNGQLETAKKHFAWALRKDDDDTLFSLAEELYGLGFLKQSARTYQKLLKKYPNEDDLKTGLADIAIDEGDTDLALDYLHQVKPDSPAYVQALLVEADLYQTQELFEVSEQKLLEAYRIDSDEPIVEFALAEFYFLIRNYNKAINFYLDLIKKGQLEISKVNLVERIGVSYAEAGRFEQAVGYLEQIKPAKLTPDSQFELGFTYLQLDEPRKAIDVFKKLQEQDSQYASVYPYLAEAQEKLHQLDHALLTLQEGLAVDQYNEQLYLRTARLALKLDAQDLAEKYLREGLSIDPDNLTTVLELSNLLVQQERYQDNVNLLDQYLQSNEFDPQFYWNLAVSDDHLDHFKEARDNYLAAYPFFEHNVDFLKPAIYFFREAGMLTETVAALRNYLAIEPDDGEMVAMLEDYEDQGY</sequence>
<evidence type="ECO:0000256" key="1">
    <source>
        <dbReference type="ARBA" id="ARBA00022737"/>
    </source>
</evidence>
<dbReference type="RefSeq" id="WP_057707201.1">
    <property type="nucleotide sequence ID" value="NZ_JQCL01000080.1"/>
</dbReference>
<dbReference type="Pfam" id="PF13181">
    <property type="entry name" value="TPR_8"/>
    <property type="match status" value="1"/>
</dbReference>
<dbReference type="Gene3D" id="1.25.40.10">
    <property type="entry name" value="Tetratricopeptide repeat domain"/>
    <property type="match status" value="3"/>
</dbReference>
<evidence type="ECO:0000256" key="3">
    <source>
        <dbReference type="PROSITE-ProRule" id="PRU00339"/>
    </source>
</evidence>
<dbReference type="Proteomes" id="UP000051783">
    <property type="component" value="Unassembled WGS sequence"/>
</dbReference>
<organism evidence="4 5">
    <name type="scientific">Lactiplantibacillus xiangfangensis</name>
    <dbReference type="NCBI Taxonomy" id="942150"/>
    <lineage>
        <taxon>Bacteria</taxon>
        <taxon>Bacillati</taxon>
        <taxon>Bacillota</taxon>
        <taxon>Bacilli</taxon>
        <taxon>Lactobacillales</taxon>
        <taxon>Lactobacillaceae</taxon>
        <taxon>Lactiplantibacillus</taxon>
    </lineage>
</organism>
<dbReference type="Pfam" id="PF13174">
    <property type="entry name" value="TPR_6"/>
    <property type="match status" value="2"/>
</dbReference>
<dbReference type="InterPro" id="IPR051012">
    <property type="entry name" value="CellSynth/LPSAsmb/PSIAsmb"/>
</dbReference>
<dbReference type="InterPro" id="IPR019734">
    <property type="entry name" value="TPR_rpt"/>
</dbReference>
<gene>
    <name evidence="4" type="ORF">IV64_GL000708</name>
</gene>
<comment type="caution">
    <text evidence="4">The sequence shown here is derived from an EMBL/GenBank/DDBJ whole genome shotgun (WGS) entry which is preliminary data.</text>
</comment>
<feature type="repeat" description="TPR" evidence="3">
    <location>
        <begin position="204"/>
        <end position="237"/>
    </location>
</feature>
<protein>
    <submittedName>
        <fullName evidence="4">Uncharacterized protein</fullName>
    </submittedName>
</protein>
<dbReference type="PROSITE" id="PS50005">
    <property type="entry name" value="TPR"/>
    <property type="match status" value="1"/>
</dbReference>
<dbReference type="PANTHER" id="PTHR45586:SF1">
    <property type="entry name" value="LIPOPOLYSACCHARIDE ASSEMBLY PROTEIN B"/>
    <property type="match status" value="1"/>
</dbReference>
<dbReference type="Pfam" id="PF25058">
    <property type="entry name" value="ARM_TT21"/>
    <property type="match status" value="1"/>
</dbReference>
<dbReference type="EMBL" id="JQCL01000080">
    <property type="protein sequence ID" value="KRO08616.1"/>
    <property type="molecule type" value="Genomic_DNA"/>
</dbReference>